<sequence>MNTSDTFKNIIGLAASAGLTLATTSGSNVLMSLVNTVAGGILGNYVNDLNYNKVKGLIQGIDPEDLNHDIKKLIIKAIENTIKLIAFSYNKKYFLADYQKLKLDNFEKKLLNELKALKSTIYNHEDSIYQKIENPENAEDLFNLFKISIEDFPSIHSKYPFGVYFKEQFIPMLQLCFGELLKDEKNRPALIAYQREIYQTLDSKLNQTIAQNDLILAKLESPNDNSQLEKYNESLTLARAEISSKKNTDILLPEFEEEIKRYFETLTTDISYIKDGIEDIRVNIKDNWLSKHKVYVGFISIIVLAIFGFIGHTYYSQPINTSVILHQNPKYVINDNYPMLGKEKNPEVLFYFDNEKKLRKYTEDGIALTEIDKKYLSKPIKIELIDPYWKFSKDSCLLQDNTTTIYVEPNSKLSQLKGTIISYINNERVIIDSALVKLDGHNISTYTDQNGKFLIEIPIDLRKPFQNITIKKEAFETLPINWFPNIDKPIRIYKR</sequence>
<dbReference type="EMBL" id="JALPQF010000001">
    <property type="protein sequence ID" value="MCK8479306.1"/>
    <property type="molecule type" value="Genomic_DNA"/>
</dbReference>
<gene>
    <name evidence="2" type="ORF">MUY34_01670</name>
</gene>
<evidence type="ECO:0000256" key="1">
    <source>
        <dbReference type="SAM" id="Phobius"/>
    </source>
</evidence>
<feature type="transmembrane region" description="Helical" evidence="1">
    <location>
        <begin position="294"/>
        <end position="315"/>
    </location>
</feature>
<name>A0ABT0H4M0_9FLAO</name>
<evidence type="ECO:0000313" key="3">
    <source>
        <dbReference type="Proteomes" id="UP001203687"/>
    </source>
</evidence>
<comment type="caution">
    <text evidence="2">The sequence shown here is derived from an EMBL/GenBank/DDBJ whole genome shotgun (WGS) entry which is preliminary data.</text>
</comment>
<evidence type="ECO:0000313" key="2">
    <source>
        <dbReference type="EMBL" id="MCK8479306.1"/>
    </source>
</evidence>
<keyword evidence="1" id="KW-0812">Transmembrane</keyword>
<keyword evidence="3" id="KW-1185">Reference proteome</keyword>
<keyword evidence="1" id="KW-1133">Transmembrane helix</keyword>
<protein>
    <submittedName>
        <fullName evidence="2">Uncharacterized protein</fullName>
    </submittedName>
</protein>
<organism evidence="2 3">
    <name type="scientific">Psychroserpens algicola</name>
    <dbReference type="NCBI Taxonomy" id="1719034"/>
    <lineage>
        <taxon>Bacteria</taxon>
        <taxon>Pseudomonadati</taxon>
        <taxon>Bacteroidota</taxon>
        <taxon>Flavobacteriia</taxon>
        <taxon>Flavobacteriales</taxon>
        <taxon>Flavobacteriaceae</taxon>
        <taxon>Psychroserpens</taxon>
    </lineage>
</organism>
<proteinExistence type="predicted"/>
<accession>A0ABT0H4M0</accession>
<keyword evidence="1" id="KW-0472">Membrane</keyword>
<dbReference type="Proteomes" id="UP001203687">
    <property type="component" value="Unassembled WGS sequence"/>
</dbReference>
<dbReference type="RefSeq" id="WP_248411666.1">
    <property type="nucleotide sequence ID" value="NZ_JALPQF010000001.1"/>
</dbReference>
<reference evidence="2" key="1">
    <citation type="submission" date="2022-04" db="EMBL/GenBank/DDBJ databases">
        <authorList>
            <person name="Ren T."/>
        </authorList>
    </citation>
    <scope>NUCLEOTIDE SEQUENCE</scope>
    <source>
        <strain evidence="2">F63249</strain>
    </source>
</reference>